<keyword evidence="7" id="KW-1185">Reference proteome</keyword>
<name>A0A4S3PWM6_9BACI</name>
<dbReference type="GO" id="GO:0004252">
    <property type="term" value="F:serine-type endopeptidase activity"/>
    <property type="evidence" value="ECO:0007669"/>
    <property type="project" value="InterPro"/>
</dbReference>
<evidence type="ECO:0000256" key="4">
    <source>
        <dbReference type="ARBA" id="ARBA00022825"/>
    </source>
</evidence>
<gene>
    <name evidence="6" type="ORF">E1I69_05590</name>
</gene>
<dbReference type="GO" id="GO:0006508">
    <property type="term" value="P:proteolysis"/>
    <property type="evidence" value="ECO:0007669"/>
    <property type="project" value="UniProtKB-KW"/>
</dbReference>
<evidence type="ECO:0000313" key="6">
    <source>
        <dbReference type="EMBL" id="THE13974.1"/>
    </source>
</evidence>
<reference evidence="6 7" key="1">
    <citation type="journal article" date="2019" name="Indoor Air">
        <title>Impacts of indoor surface finishes on bacterial viability.</title>
        <authorList>
            <person name="Hu J."/>
            <person name="Maamar S.B."/>
            <person name="Glawe A.J."/>
            <person name="Gottel N."/>
            <person name="Gilbert J.A."/>
            <person name="Hartmann E.M."/>
        </authorList>
    </citation>
    <scope>NUCLEOTIDE SEQUENCE [LARGE SCALE GENOMIC DNA]</scope>
    <source>
        <strain evidence="6 7">AF060A6</strain>
    </source>
</reference>
<dbReference type="InterPro" id="IPR050131">
    <property type="entry name" value="Peptidase_S8_subtilisin-like"/>
</dbReference>
<keyword evidence="2" id="KW-0645">Protease</keyword>
<evidence type="ECO:0000313" key="7">
    <source>
        <dbReference type="Proteomes" id="UP000306477"/>
    </source>
</evidence>
<evidence type="ECO:0000256" key="1">
    <source>
        <dbReference type="ARBA" id="ARBA00011073"/>
    </source>
</evidence>
<keyword evidence="4" id="KW-0720">Serine protease</keyword>
<dbReference type="EMBL" id="SLUB01000006">
    <property type="protein sequence ID" value="THE13974.1"/>
    <property type="molecule type" value="Genomic_DNA"/>
</dbReference>
<keyword evidence="3" id="KW-0378">Hydrolase</keyword>
<dbReference type="InterPro" id="IPR036852">
    <property type="entry name" value="Peptidase_S8/S53_dom_sf"/>
</dbReference>
<dbReference type="PANTHER" id="PTHR43806">
    <property type="entry name" value="PEPTIDASE S8"/>
    <property type="match status" value="1"/>
</dbReference>
<dbReference type="PANTHER" id="PTHR43806:SF11">
    <property type="entry name" value="CEREVISIN-RELATED"/>
    <property type="match status" value="1"/>
</dbReference>
<proteinExistence type="inferred from homology"/>
<organism evidence="6 7">
    <name type="scientific">Bacillus timonensis</name>
    <dbReference type="NCBI Taxonomy" id="1033734"/>
    <lineage>
        <taxon>Bacteria</taxon>
        <taxon>Bacillati</taxon>
        <taxon>Bacillota</taxon>
        <taxon>Bacilli</taxon>
        <taxon>Bacillales</taxon>
        <taxon>Bacillaceae</taxon>
        <taxon>Bacillus</taxon>
    </lineage>
</organism>
<dbReference type="AlphaFoldDB" id="A0A4S3PWM6"/>
<dbReference type="RefSeq" id="WP_136378613.1">
    <property type="nucleotide sequence ID" value="NZ_SLUB01000006.1"/>
</dbReference>
<protein>
    <submittedName>
        <fullName evidence="6">S8 family peptidase</fullName>
    </submittedName>
</protein>
<dbReference type="InterPro" id="IPR034074">
    <property type="entry name" value="Y4bN_pept_dom"/>
</dbReference>
<dbReference type="SUPFAM" id="SSF52743">
    <property type="entry name" value="Subtilisin-like"/>
    <property type="match status" value="1"/>
</dbReference>
<comment type="caution">
    <text evidence="6">The sequence shown here is derived from an EMBL/GenBank/DDBJ whole genome shotgun (WGS) entry which is preliminary data.</text>
</comment>
<feature type="domain" description="Peptidase S8/S53" evidence="5">
    <location>
        <begin position="259"/>
        <end position="531"/>
    </location>
</feature>
<dbReference type="CDD" id="cd04847">
    <property type="entry name" value="Peptidases_S8_Subtilisin_like_2"/>
    <property type="match status" value="1"/>
</dbReference>
<dbReference type="Proteomes" id="UP000306477">
    <property type="component" value="Unassembled WGS sequence"/>
</dbReference>
<dbReference type="OrthoDB" id="2908642at2"/>
<evidence type="ECO:0000259" key="5">
    <source>
        <dbReference type="Pfam" id="PF00082"/>
    </source>
</evidence>
<dbReference type="Gene3D" id="3.40.50.200">
    <property type="entry name" value="Peptidase S8/S53 domain"/>
    <property type="match status" value="1"/>
</dbReference>
<dbReference type="Pfam" id="PF00082">
    <property type="entry name" value="Peptidase_S8"/>
    <property type="match status" value="1"/>
</dbReference>
<accession>A0A4S3PWM6</accession>
<dbReference type="InterPro" id="IPR000209">
    <property type="entry name" value="Peptidase_S8/S53_dom"/>
</dbReference>
<evidence type="ECO:0000256" key="3">
    <source>
        <dbReference type="ARBA" id="ARBA00022801"/>
    </source>
</evidence>
<evidence type="ECO:0000256" key="2">
    <source>
        <dbReference type="ARBA" id="ARBA00022670"/>
    </source>
</evidence>
<comment type="similarity">
    <text evidence="1">Belongs to the peptidase S8 family.</text>
</comment>
<sequence>MENERLPIKFFAKREVDNLRVEAGGSGDLPKWVLDERTLVRKSESFVNTVESFKKEVLKKENSNSVIPLVFKTKIVDDATAKTHRKEVSNLFKTGAQNNVLGLAEADEIIIKLEGSKEAEAIIERLKNTEKFAYALSCIDSIEEFKPVIVKSEKEEDYKVRLINFQNYEQNTSIRNYFEKSVSDLGLQLEKTNYTSDHVIYNIKSVSQDALQLINNDEAFEAVYSIEPMPKYKVALDMGPNEDMGVDILLPEDGKEYATVGILDNGISNIPHLKPWLSEESWTAYPEGYMKKNHGTFVSGVVVYGDQLEDREWVGTNGVKVLDACVFPDTDKEGISEDELIRNIQEAIKTHYKEVKVWNLSISVTTPVDETSFSDFAVALDDLQDKYSVLICKSAGNCSNFTIGHPKGKIHQGADSIRSIVVGSIAHKKSNTDLADVDNPSPFTRIGRGPSYIIKPEVVHYGGNAGLNEQNELVTTGVKSFGLDGSVHQSVGTSYSTPRIAALAAGLYQEMDEEFDPLLLKALMIHSASYSELLKIPNVERVNQVGFGKPQNVRNILYNSPNEATLILRDEISKGEYIDIMDFPMPDCLTEGDYYSGQIIVTLVYNPILDSSQRAEYSQSNIDIKMGTYDTKKDRDTTRRNILNPVGRDGSKNLLLESAYSKTKMKNNQDDFALRERLLIQYGDKYYPVKKYAVDLSEMTEANQLKYTTKDKKWYLFLRGLFRDHIETKAQQEETDLSQDFCLMVTIKDPTGTKPVYDQVNQKLDEYNFWHNNIKLSNEVTLRT</sequence>